<dbReference type="OrthoDB" id="7852579at2"/>
<sequence length="206" mass="22373">MKTVVTKAEYAAMKERRPSCVSNWIAEGKITSAALVGQGTRAKIWVEQADRDLAAGLHIGQQLAQDRPAFDRASDALPREETGSRAAPVSATAAGDDFLLSARKAKAAKDISEAKLAQLKMERETGRWIDAQKAQQVWSRELSGILLDIDTFITGALAREIADRHGLDAKSLAVEIRALYRAHRRSAADQAKEKAAAHTREAESAV</sequence>
<evidence type="ECO:0000313" key="2">
    <source>
        <dbReference type="Proteomes" id="UP000094501"/>
    </source>
</evidence>
<accession>A0A1E3VZF7</accession>
<proteinExistence type="predicted"/>
<organism evidence="1 2">
    <name type="scientific">Methyloceanibacter methanicus</name>
    <dbReference type="NCBI Taxonomy" id="1774968"/>
    <lineage>
        <taxon>Bacteria</taxon>
        <taxon>Pseudomonadati</taxon>
        <taxon>Pseudomonadota</taxon>
        <taxon>Alphaproteobacteria</taxon>
        <taxon>Hyphomicrobiales</taxon>
        <taxon>Hyphomicrobiaceae</taxon>
        <taxon>Methyloceanibacter</taxon>
    </lineage>
</organism>
<dbReference type="Proteomes" id="UP000094501">
    <property type="component" value="Unassembled WGS sequence"/>
</dbReference>
<dbReference type="RefSeq" id="WP_069437634.1">
    <property type="nucleotide sequence ID" value="NZ_LPWG01000012.1"/>
</dbReference>
<keyword evidence="2" id="KW-1185">Reference proteome</keyword>
<name>A0A1E3VZF7_9HYPH</name>
<gene>
    <name evidence="1" type="ORF">AUC68_06995</name>
</gene>
<comment type="caution">
    <text evidence="1">The sequence shown here is derived from an EMBL/GenBank/DDBJ whole genome shotgun (WGS) entry which is preliminary data.</text>
</comment>
<evidence type="ECO:0000313" key="1">
    <source>
        <dbReference type="EMBL" id="ODR98912.1"/>
    </source>
</evidence>
<dbReference type="EMBL" id="LPWG01000012">
    <property type="protein sequence ID" value="ODR98912.1"/>
    <property type="molecule type" value="Genomic_DNA"/>
</dbReference>
<protein>
    <submittedName>
        <fullName evidence="1">Uncharacterized protein</fullName>
    </submittedName>
</protein>
<dbReference type="AlphaFoldDB" id="A0A1E3VZF7"/>
<reference evidence="1 2" key="1">
    <citation type="journal article" date="2016" name="Environ. Microbiol.">
        <title>New Methyloceanibacter diversity from North Sea sediments includes methanotroph containing solely the soluble methane monooxygenase.</title>
        <authorList>
            <person name="Vekeman B."/>
            <person name="Kerckhof F.M."/>
            <person name="Cremers G."/>
            <person name="de Vos P."/>
            <person name="Vandamme P."/>
            <person name="Boon N."/>
            <person name="Op den Camp H.J."/>
            <person name="Heylen K."/>
        </authorList>
    </citation>
    <scope>NUCLEOTIDE SEQUENCE [LARGE SCALE GENOMIC DNA]</scope>
    <source>
        <strain evidence="1 2">R-67174</strain>
    </source>
</reference>